<sequence>MTKSDARRTIRSFTEGSKWKYKDDGETKELDEFGNPIPIPFKGVVAQGVDTYNWKPVGNASECAMIKLVQSESSTPRDEYDVDSIRSSHPVKYTIPFNSKNKYQVHVHEDTSSGRHVVLMKGAPERILDRCTHAVIGGMIVELDENERINIIEQQEALSANGLRCLGFAEKELDTNVYNNEFKYAAENDEFYSCNFPIGDAPSDVIDSHGKTQNPQSTGGLVFLGMFALIDPPRPAVPGAVKRCQTAGIKVIMVTGDHPVTAQAIAFKCGILWSKTRGDMIKDNIKFGRTFGSADYENPDDAEAIVVPGSELSPDMKESDWDFILNHRQVVFARTSPQQKLIIVENCQRLGHIVAVTGDGVNDSPAIKKADIGIAMVSGSEVSKQAADMILLDDDFGSIVNGVEEGRLIFDNLKKSIAYTIQSNIPEITPFLAFIIFAIPLPLTTFLILAIDLGTDMIPAISMASEQPEADIMQRRPRTKSDRLVTPAMIQFSYGYIGMIQALAGFFTYMVVMNDYGYKPQILFNRGNSDAFGHQPFFCKFSGGHYVNLAGDINEGLNPSIDPPTREYPFWFEGYDGKVVDCGYAYNDFLSDGSPTLLFDFRNSETYTTETNGKHTATIESYEAMEQNHYFEYIPWRGRTSSYWDDSMLFHNTNDVNKGGNLAQNTNTYFRGRAAGLWSLCEQTSDPSCENQFCGDRGSAIVRGVEYELPAQTAMTSNLYDNALYCNGQGSETLSASCASVNQYDLENDIAYPNNRFQTFYCMGVTDSCGQLTDEPETLKFCDSDGNVCGAFNDKAVDCSYMCEGYCYWPGSNAVNPNTSQVSSFTQFKTETPGSSAKYQQCVNIGSQEAANEALRHAQGAFFVSIVIGQIAGLLVCKTRWLSIKSQGMQNKFMLFGIGTEVMLVLFLCYCEPLNVGLGTRNLRLVHFFPAIPFAILIVCFDEARKALMRMTSRESVDPISGQKVRGKGWIERNFGY</sequence>
<keyword evidence="9 11" id="KW-0472">Membrane</keyword>
<comment type="caution">
    <text evidence="13">The sequence shown here is derived from an EMBL/GenBank/DDBJ whole genome shotgun (WGS) entry which is preliminary data.</text>
</comment>
<dbReference type="GO" id="GO:1902600">
    <property type="term" value="P:proton transmembrane transport"/>
    <property type="evidence" value="ECO:0007669"/>
    <property type="project" value="TreeGrafter"/>
</dbReference>
<evidence type="ECO:0000256" key="9">
    <source>
        <dbReference type="ARBA" id="ARBA00023136"/>
    </source>
</evidence>
<evidence type="ECO:0000256" key="6">
    <source>
        <dbReference type="ARBA" id="ARBA00022967"/>
    </source>
</evidence>
<feature type="transmembrane region" description="Helical" evidence="11">
    <location>
        <begin position="861"/>
        <end position="881"/>
    </location>
</feature>
<name>A0AAD8Y1M7_9STRA</name>
<dbReference type="AlphaFoldDB" id="A0AAD8Y1M7"/>
<evidence type="ECO:0000256" key="7">
    <source>
        <dbReference type="ARBA" id="ARBA00022989"/>
    </source>
</evidence>
<dbReference type="PANTHER" id="PTHR43294:SF21">
    <property type="entry name" value="CATION TRANSPORTING ATPASE"/>
    <property type="match status" value="1"/>
</dbReference>
<keyword evidence="4" id="KW-0547">Nucleotide-binding</keyword>
<feature type="transmembrane region" description="Helical" evidence="11">
    <location>
        <begin position="922"/>
        <end position="941"/>
    </location>
</feature>
<proteinExistence type="inferred from homology"/>
<protein>
    <submittedName>
        <fullName evidence="13">Sodium/potassium-transporting ATPase subunit alpha</fullName>
    </submittedName>
</protein>
<keyword evidence="7 11" id="KW-1133">Transmembrane helix</keyword>
<keyword evidence="3 11" id="KW-0812">Transmembrane</keyword>
<dbReference type="GO" id="GO:0016887">
    <property type="term" value="F:ATP hydrolysis activity"/>
    <property type="evidence" value="ECO:0007669"/>
    <property type="project" value="InterPro"/>
</dbReference>
<evidence type="ECO:0000256" key="8">
    <source>
        <dbReference type="ARBA" id="ARBA00023065"/>
    </source>
</evidence>
<dbReference type="EMBL" id="JATAAI010000025">
    <property type="protein sequence ID" value="KAK1737538.1"/>
    <property type="molecule type" value="Genomic_DNA"/>
</dbReference>
<comment type="similarity">
    <text evidence="10">Belongs to the cation transport ATPase (P-type) (TC 3.A.3) family.</text>
</comment>
<dbReference type="GO" id="GO:0005391">
    <property type="term" value="F:P-type sodium:potassium-exchanging transporter activity"/>
    <property type="evidence" value="ECO:0007669"/>
    <property type="project" value="TreeGrafter"/>
</dbReference>
<dbReference type="GO" id="GO:0005524">
    <property type="term" value="F:ATP binding"/>
    <property type="evidence" value="ECO:0007669"/>
    <property type="project" value="UniProtKB-KW"/>
</dbReference>
<evidence type="ECO:0000256" key="5">
    <source>
        <dbReference type="ARBA" id="ARBA00022840"/>
    </source>
</evidence>
<evidence type="ECO:0000256" key="3">
    <source>
        <dbReference type="ARBA" id="ARBA00022692"/>
    </source>
</evidence>
<dbReference type="SUPFAM" id="SSF56784">
    <property type="entry name" value="HAD-like"/>
    <property type="match status" value="1"/>
</dbReference>
<dbReference type="InterPro" id="IPR006068">
    <property type="entry name" value="ATPase_P-typ_cation-transptr_C"/>
</dbReference>
<dbReference type="InterPro" id="IPR036412">
    <property type="entry name" value="HAD-like_sf"/>
</dbReference>
<dbReference type="NCBIfam" id="TIGR01494">
    <property type="entry name" value="ATPase_P-type"/>
    <property type="match status" value="1"/>
</dbReference>
<evidence type="ECO:0000256" key="2">
    <source>
        <dbReference type="ARBA" id="ARBA00022475"/>
    </source>
</evidence>
<dbReference type="Gene3D" id="3.40.50.1000">
    <property type="entry name" value="HAD superfamily/HAD-like"/>
    <property type="match status" value="1"/>
</dbReference>
<evidence type="ECO:0000313" key="14">
    <source>
        <dbReference type="Proteomes" id="UP001224775"/>
    </source>
</evidence>
<accession>A0AAD8Y1M7</accession>
<dbReference type="SUPFAM" id="SSF81665">
    <property type="entry name" value="Calcium ATPase, transmembrane domain M"/>
    <property type="match status" value="1"/>
</dbReference>
<dbReference type="FunFam" id="1.20.1110.10:FF:000095">
    <property type="entry name" value="Sodium/potassium-transporting ATPase subunit alpha-1"/>
    <property type="match status" value="1"/>
</dbReference>
<dbReference type="InterPro" id="IPR023214">
    <property type="entry name" value="HAD_sf"/>
</dbReference>
<feature type="domain" description="Cation-transporting P-type ATPase C-terminal" evidence="12">
    <location>
        <begin position="850"/>
        <end position="947"/>
    </location>
</feature>
<keyword evidence="8" id="KW-0406">Ion transport</keyword>
<dbReference type="GO" id="GO:0005886">
    <property type="term" value="C:plasma membrane"/>
    <property type="evidence" value="ECO:0007669"/>
    <property type="project" value="UniProtKB-SubCell"/>
</dbReference>
<keyword evidence="2" id="KW-1003">Cell membrane</keyword>
<dbReference type="InterPro" id="IPR023298">
    <property type="entry name" value="ATPase_P-typ_TM_dom_sf"/>
</dbReference>
<dbReference type="InterPro" id="IPR023299">
    <property type="entry name" value="ATPase_P-typ_cyto_dom_N"/>
</dbReference>
<evidence type="ECO:0000256" key="10">
    <source>
        <dbReference type="ARBA" id="ARBA00038148"/>
    </source>
</evidence>
<dbReference type="Pfam" id="PF13246">
    <property type="entry name" value="Cation_ATPase"/>
    <property type="match status" value="1"/>
</dbReference>
<dbReference type="InterPro" id="IPR001757">
    <property type="entry name" value="P_typ_ATPase"/>
</dbReference>
<keyword evidence="6" id="KW-1278">Translocase</keyword>
<dbReference type="Gene3D" id="3.40.1110.10">
    <property type="entry name" value="Calcium-transporting ATPase, cytoplasmic domain N"/>
    <property type="match status" value="1"/>
</dbReference>
<evidence type="ECO:0000256" key="4">
    <source>
        <dbReference type="ARBA" id="ARBA00022741"/>
    </source>
</evidence>
<dbReference type="GO" id="GO:0030007">
    <property type="term" value="P:intracellular potassium ion homeostasis"/>
    <property type="evidence" value="ECO:0007669"/>
    <property type="project" value="TreeGrafter"/>
</dbReference>
<dbReference type="SUPFAM" id="SSF81660">
    <property type="entry name" value="Metal cation-transporting ATPase, ATP-binding domain N"/>
    <property type="match status" value="1"/>
</dbReference>
<keyword evidence="8" id="KW-0813">Transport</keyword>
<dbReference type="InterPro" id="IPR050510">
    <property type="entry name" value="Cation_transp_ATPase_P-type"/>
</dbReference>
<comment type="subcellular location">
    <subcellularLocation>
        <location evidence="1">Cell membrane</location>
        <topology evidence="1">Multi-pass membrane protein</topology>
    </subcellularLocation>
</comment>
<organism evidence="13 14">
    <name type="scientific">Skeletonema marinoi</name>
    <dbReference type="NCBI Taxonomy" id="267567"/>
    <lineage>
        <taxon>Eukaryota</taxon>
        <taxon>Sar</taxon>
        <taxon>Stramenopiles</taxon>
        <taxon>Ochrophyta</taxon>
        <taxon>Bacillariophyta</taxon>
        <taxon>Coscinodiscophyceae</taxon>
        <taxon>Thalassiosirophycidae</taxon>
        <taxon>Thalassiosirales</taxon>
        <taxon>Skeletonemataceae</taxon>
        <taxon>Skeletonema</taxon>
        <taxon>Skeletonema marinoi-dohrnii complex</taxon>
    </lineage>
</organism>
<dbReference type="PRINTS" id="PR00121">
    <property type="entry name" value="NAKATPASE"/>
</dbReference>
<dbReference type="FunFam" id="3.40.50.1000:FF:000083">
    <property type="entry name" value="Sodium/potassium-transporting ATPase subunit alpha"/>
    <property type="match status" value="1"/>
</dbReference>
<dbReference type="GO" id="GO:1990573">
    <property type="term" value="P:potassium ion import across plasma membrane"/>
    <property type="evidence" value="ECO:0007669"/>
    <property type="project" value="TreeGrafter"/>
</dbReference>
<dbReference type="PRINTS" id="PR00119">
    <property type="entry name" value="CATATPASE"/>
</dbReference>
<dbReference type="Proteomes" id="UP001224775">
    <property type="component" value="Unassembled WGS sequence"/>
</dbReference>
<feature type="domain" description="Cation-transporting P-type ATPase C-terminal" evidence="12">
    <location>
        <begin position="440"/>
        <end position="521"/>
    </location>
</feature>
<keyword evidence="14" id="KW-1185">Reference proteome</keyword>
<dbReference type="GO" id="GO:0036376">
    <property type="term" value="P:sodium ion export across plasma membrane"/>
    <property type="evidence" value="ECO:0007669"/>
    <property type="project" value="TreeGrafter"/>
</dbReference>
<dbReference type="PANTHER" id="PTHR43294">
    <property type="entry name" value="SODIUM/POTASSIUM-TRANSPORTING ATPASE SUBUNIT ALPHA"/>
    <property type="match status" value="1"/>
</dbReference>
<feature type="transmembrane region" description="Helical" evidence="11">
    <location>
        <begin position="484"/>
        <end position="512"/>
    </location>
</feature>
<reference evidence="13" key="1">
    <citation type="submission" date="2023-06" db="EMBL/GenBank/DDBJ databases">
        <title>Survivors Of The Sea: Transcriptome response of Skeletonema marinoi to long-term dormancy.</title>
        <authorList>
            <person name="Pinder M.I.M."/>
            <person name="Kourtchenko O."/>
            <person name="Robertson E.K."/>
            <person name="Larsson T."/>
            <person name="Maumus F."/>
            <person name="Osuna-Cruz C.M."/>
            <person name="Vancaester E."/>
            <person name="Stenow R."/>
            <person name="Vandepoele K."/>
            <person name="Ploug H."/>
            <person name="Bruchert V."/>
            <person name="Godhe A."/>
            <person name="Topel M."/>
        </authorList>
    </citation>
    <scope>NUCLEOTIDE SEQUENCE</scope>
    <source>
        <strain evidence="13">R05AC</strain>
    </source>
</reference>
<evidence type="ECO:0000259" key="12">
    <source>
        <dbReference type="Pfam" id="PF00689"/>
    </source>
</evidence>
<evidence type="ECO:0000256" key="11">
    <source>
        <dbReference type="SAM" id="Phobius"/>
    </source>
</evidence>
<gene>
    <name evidence="13" type="ORF">QTG54_011824</name>
</gene>
<dbReference type="Pfam" id="PF00689">
    <property type="entry name" value="Cation_ATPase_C"/>
    <property type="match status" value="2"/>
</dbReference>
<feature type="transmembrane region" description="Helical" evidence="11">
    <location>
        <begin position="431"/>
        <end position="453"/>
    </location>
</feature>
<dbReference type="GO" id="GO:0006883">
    <property type="term" value="P:intracellular sodium ion homeostasis"/>
    <property type="evidence" value="ECO:0007669"/>
    <property type="project" value="TreeGrafter"/>
</dbReference>
<dbReference type="Gene3D" id="1.20.1110.10">
    <property type="entry name" value="Calcium-transporting ATPase, transmembrane domain"/>
    <property type="match status" value="2"/>
</dbReference>
<keyword evidence="5" id="KW-0067">ATP-binding</keyword>
<evidence type="ECO:0000313" key="13">
    <source>
        <dbReference type="EMBL" id="KAK1737538.1"/>
    </source>
</evidence>
<dbReference type="Pfam" id="PF08282">
    <property type="entry name" value="Hydrolase_3"/>
    <property type="match status" value="1"/>
</dbReference>
<evidence type="ECO:0000256" key="1">
    <source>
        <dbReference type="ARBA" id="ARBA00004651"/>
    </source>
</evidence>
<feature type="transmembrane region" description="Helical" evidence="11">
    <location>
        <begin position="893"/>
        <end position="910"/>
    </location>
</feature>